<dbReference type="InterPro" id="IPR036056">
    <property type="entry name" value="Fibrinogen-like_C"/>
</dbReference>
<evidence type="ECO:0000313" key="4">
    <source>
        <dbReference type="Proteomes" id="UP001642483"/>
    </source>
</evidence>
<evidence type="ECO:0000313" key="3">
    <source>
        <dbReference type="EMBL" id="CAK8686826.1"/>
    </source>
</evidence>
<dbReference type="Pfam" id="PF00147">
    <property type="entry name" value="Fibrinogen_C"/>
    <property type="match status" value="1"/>
</dbReference>
<dbReference type="InterPro" id="IPR002181">
    <property type="entry name" value="Fibrinogen_a/b/g_C_dom"/>
</dbReference>
<gene>
    <name evidence="2" type="ORF">CVLEPA_LOCUS18848</name>
    <name evidence="3" type="ORF">CVLEPA_LOCUS18858</name>
</gene>
<dbReference type="SUPFAM" id="SSF56496">
    <property type="entry name" value="Fibrinogen C-terminal domain-like"/>
    <property type="match status" value="1"/>
</dbReference>
<dbReference type="InterPro" id="IPR014716">
    <property type="entry name" value="Fibrinogen_a/b/g_C_1"/>
</dbReference>
<comment type="caution">
    <text evidence="2">The sequence shown here is derived from an EMBL/GenBank/DDBJ whole genome shotgun (WGS) entry which is preliminary data.</text>
</comment>
<dbReference type="EMBL" id="CAWYQH010000103">
    <property type="protein sequence ID" value="CAK8686816.1"/>
    <property type="molecule type" value="Genomic_DNA"/>
</dbReference>
<dbReference type="PANTHER" id="PTHR19143">
    <property type="entry name" value="FIBRINOGEN/TENASCIN/ANGIOPOEITIN"/>
    <property type="match status" value="1"/>
</dbReference>
<dbReference type="SMART" id="SM00186">
    <property type="entry name" value="FBG"/>
    <property type="match status" value="1"/>
</dbReference>
<dbReference type="Gene3D" id="3.90.215.10">
    <property type="entry name" value="Gamma Fibrinogen, chain A, domain 1"/>
    <property type="match status" value="1"/>
</dbReference>
<dbReference type="PANTHER" id="PTHR19143:SF459">
    <property type="entry name" value="FIBRINOGEN C-TERMINAL DOMAIN-CONTAINING PROTEIN"/>
    <property type="match status" value="1"/>
</dbReference>
<keyword evidence="4" id="KW-1185">Reference proteome</keyword>
<dbReference type="Gene3D" id="4.10.530.10">
    <property type="entry name" value="Gamma-fibrinogen Carboxyl Terminal Fragment, domain 2"/>
    <property type="match status" value="1"/>
</dbReference>
<dbReference type="Proteomes" id="UP001642483">
    <property type="component" value="Unassembled WGS sequence"/>
</dbReference>
<dbReference type="PROSITE" id="PS51406">
    <property type="entry name" value="FIBRINOGEN_C_2"/>
    <property type="match status" value="1"/>
</dbReference>
<dbReference type="EMBL" id="CAWYQH010000103">
    <property type="protein sequence ID" value="CAK8686826.1"/>
    <property type="molecule type" value="Genomic_DNA"/>
</dbReference>
<organism evidence="2 4">
    <name type="scientific">Clavelina lepadiformis</name>
    <name type="common">Light-bulb sea squirt</name>
    <name type="synonym">Ascidia lepadiformis</name>
    <dbReference type="NCBI Taxonomy" id="159417"/>
    <lineage>
        <taxon>Eukaryota</taxon>
        <taxon>Metazoa</taxon>
        <taxon>Chordata</taxon>
        <taxon>Tunicata</taxon>
        <taxon>Ascidiacea</taxon>
        <taxon>Aplousobranchia</taxon>
        <taxon>Clavelinidae</taxon>
        <taxon>Clavelina</taxon>
    </lineage>
</organism>
<sequence>MYANAINSAEKTQRFMKLTGFSKECTSIYASGSTSSGIYPIWLKERFQFTYVYCDMELVSTKKGWTTIQRRMNGELNFNRGWNDYVRGFGSLRGEYWLGLENIYRLWRQTATIKKGFISRTSPELGVDLEDWDGVKAFPQYGVEWFGPEKTNFRINVFSLNASGCFESTPIFFNDFSTPDADNDEKEQNHCARENKSGWWFDDCVVSNLNAPYPKHKHPMNLDDIFWKGMFCLNPKDIALRYVSMNFYHTKT</sequence>
<dbReference type="InterPro" id="IPR050373">
    <property type="entry name" value="Fibrinogen_C-term_domain"/>
</dbReference>
<evidence type="ECO:0000259" key="1">
    <source>
        <dbReference type="PROSITE" id="PS51406"/>
    </source>
</evidence>
<name>A0ABP0G4R4_CLALP</name>
<feature type="domain" description="Fibrinogen C-terminal" evidence="1">
    <location>
        <begin position="16"/>
        <end position="251"/>
    </location>
</feature>
<proteinExistence type="predicted"/>
<evidence type="ECO:0000313" key="2">
    <source>
        <dbReference type="EMBL" id="CAK8686816.1"/>
    </source>
</evidence>
<accession>A0ABP0G4R4</accession>
<reference evidence="2 4" key="1">
    <citation type="submission" date="2024-02" db="EMBL/GenBank/DDBJ databases">
        <authorList>
            <person name="Daric V."/>
            <person name="Darras S."/>
        </authorList>
    </citation>
    <scope>NUCLEOTIDE SEQUENCE [LARGE SCALE GENOMIC DNA]</scope>
</reference>
<protein>
    <recommendedName>
        <fullName evidence="1">Fibrinogen C-terminal domain-containing protein</fullName>
    </recommendedName>
</protein>